<feature type="signal peptide" evidence="1">
    <location>
        <begin position="1"/>
        <end position="21"/>
    </location>
</feature>
<sequence length="211" mass="23224">MKKIVKVLVVLTIVSTGQLLATTNNTTAQVAQIGKPKRVTNKAWTKKLAKAGYVFVLPHAGKGALYKNTTAKGGKSYSRKVLKKLVKNHTLFKVRKLTTIKNSISVDLISKDGKYKGYTNYVNGIYNKNLFNKDLQPLINAELKVMIAKDNNEPTSALLEQAQTLAGELTGKNKPIADTSIKQLKRYLKHNDISETPVLLIGKHPGDLLAN</sequence>
<organism evidence="2 3">
    <name type="scientific">Lactobacillus bombicola</name>
    <dbReference type="NCBI Taxonomy" id="1505723"/>
    <lineage>
        <taxon>Bacteria</taxon>
        <taxon>Bacillati</taxon>
        <taxon>Bacillota</taxon>
        <taxon>Bacilli</taxon>
        <taxon>Lactobacillales</taxon>
        <taxon>Lactobacillaceae</taxon>
        <taxon>Lactobacillus</taxon>
    </lineage>
</organism>
<evidence type="ECO:0000313" key="2">
    <source>
        <dbReference type="EMBL" id="SFD27855.1"/>
    </source>
</evidence>
<keyword evidence="1" id="KW-0732">Signal</keyword>
<feature type="chain" id="PRO_5038792805" evidence="1">
    <location>
        <begin position="22"/>
        <end position="211"/>
    </location>
</feature>
<proteinExistence type="predicted"/>
<name>A0A1I1R0L6_9LACO</name>
<dbReference type="EMBL" id="FOMN01000001">
    <property type="protein sequence ID" value="SFD27855.1"/>
    <property type="molecule type" value="Genomic_DNA"/>
</dbReference>
<evidence type="ECO:0000256" key="1">
    <source>
        <dbReference type="SAM" id="SignalP"/>
    </source>
</evidence>
<dbReference type="Proteomes" id="UP000199599">
    <property type="component" value="Unassembled WGS sequence"/>
</dbReference>
<dbReference type="AlphaFoldDB" id="A0A1I1R0L6"/>
<gene>
    <name evidence="2" type="ORF">SAMN04487792_0049</name>
</gene>
<dbReference type="STRING" id="1505723.SAMN04487792_0049"/>
<evidence type="ECO:0000313" key="3">
    <source>
        <dbReference type="Proteomes" id="UP000199599"/>
    </source>
</evidence>
<accession>A0A1I1R0L6</accession>
<dbReference type="RefSeq" id="WP_090091803.1">
    <property type="nucleotide sequence ID" value="NZ_CBCRVU010000001.1"/>
</dbReference>
<reference evidence="3" key="1">
    <citation type="submission" date="2016-10" db="EMBL/GenBank/DDBJ databases">
        <authorList>
            <person name="Varghese N."/>
            <person name="Submissions S."/>
        </authorList>
    </citation>
    <scope>NUCLEOTIDE SEQUENCE [LARGE SCALE GENOMIC DNA]</scope>
    <source>
        <strain evidence="3">R-53102</strain>
    </source>
</reference>
<protein>
    <submittedName>
        <fullName evidence="2">Uncharacterized protein</fullName>
    </submittedName>
</protein>